<reference evidence="3" key="1">
    <citation type="submission" date="2006-06" db="EMBL/GenBank/DDBJ databases">
        <title>Complete sequence of Trichodesmium erythraeum IMS101.</title>
        <authorList>
            <consortium name="US DOE Joint Genome Institute"/>
            <person name="Copeland A."/>
            <person name="Lucas S."/>
            <person name="Lapidus A."/>
            <person name="Barry K."/>
            <person name="Detter J.C."/>
            <person name="Glavina del Rio T."/>
            <person name="Hammon N."/>
            <person name="Israni S."/>
            <person name="Dalin E."/>
            <person name="Tice H."/>
            <person name="Pitluck S."/>
            <person name="Kiss H."/>
            <person name="Munk A.C."/>
            <person name="Brettin T."/>
            <person name="Bruce D."/>
            <person name="Han C."/>
            <person name="Tapia R."/>
            <person name="Gilna P."/>
            <person name="Schmutz J."/>
            <person name="Larimer F."/>
            <person name="Land M."/>
            <person name="Hauser L."/>
            <person name="Kyrpides N."/>
            <person name="Kim E."/>
            <person name="Richardson P."/>
        </authorList>
    </citation>
    <scope>NUCLEOTIDE SEQUENCE [LARGE SCALE GENOMIC DNA]</scope>
    <source>
        <strain evidence="3">IMS101</strain>
    </source>
</reference>
<dbReference type="KEGG" id="ter:Tery_2690"/>
<dbReference type="RefSeq" id="WP_011612241.1">
    <property type="nucleotide sequence ID" value="NC_008312.1"/>
</dbReference>
<protein>
    <recommendedName>
        <fullName evidence="2">Pepco domain-containing protein</fullName>
    </recommendedName>
</protein>
<dbReference type="OrthoDB" id="573248at2"/>
<accession>Q111E5</accession>
<dbReference type="EMBL" id="CP000393">
    <property type="protein sequence ID" value="ABG51879.1"/>
    <property type="molecule type" value="Genomic_DNA"/>
</dbReference>
<dbReference type="HOGENOM" id="CLU_154674_1_0_3"/>
<dbReference type="Pfam" id="PF24393">
    <property type="entry name" value="Pepco"/>
    <property type="match status" value="1"/>
</dbReference>
<sequence length="137" mass="15101">MSDTIRIITYGDANIPDTNQNSQKDGAKSLDTFIPPTPKFSHSNSSKLSDKSKVQNVGEFEVKVDTLESEMSHLIDVVERLLTRAEKQTRNEIALDEIELSVEVNGEGKISILGNGAQAGGKGAIKLKFKRQQRKDD</sequence>
<dbReference type="InterPro" id="IPR056947">
    <property type="entry name" value="Pepco_dom"/>
</dbReference>
<dbReference type="STRING" id="203124.Tery_2690"/>
<name>Q111E5_TRIEI</name>
<feature type="domain" description="Pepco" evidence="2">
    <location>
        <begin position="16"/>
        <end position="131"/>
    </location>
</feature>
<dbReference type="eggNOG" id="ENOG50328BH">
    <property type="taxonomic scope" value="Bacteria"/>
</dbReference>
<gene>
    <name evidence="3" type="ordered locus">Tery_2690</name>
</gene>
<feature type="region of interest" description="Disordered" evidence="1">
    <location>
        <begin position="13"/>
        <end position="52"/>
    </location>
</feature>
<proteinExistence type="predicted"/>
<dbReference type="AlphaFoldDB" id="Q111E5"/>
<evidence type="ECO:0000259" key="2">
    <source>
        <dbReference type="Pfam" id="PF24393"/>
    </source>
</evidence>
<evidence type="ECO:0000313" key="3">
    <source>
        <dbReference type="EMBL" id="ABG51879.1"/>
    </source>
</evidence>
<evidence type="ECO:0000256" key="1">
    <source>
        <dbReference type="SAM" id="MobiDB-lite"/>
    </source>
</evidence>
<organism evidence="3">
    <name type="scientific">Trichodesmium erythraeum (strain IMS101)</name>
    <dbReference type="NCBI Taxonomy" id="203124"/>
    <lineage>
        <taxon>Bacteria</taxon>
        <taxon>Bacillati</taxon>
        <taxon>Cyanobacteriota</taxon>
        <taxon>Cyanophyceae</taxon>
        <taxon>Oscillatoriophycideae</taxon>
        <taxon>Oscillatoriales</taxon>
        <taxon>Microcoleaceae</taxon>
        <taxon>Trichodesmium</taxon>
    </lineage>
</organism>